<name>A0A9P0QN97_9ASCO</name>
<dbReference type="OrthoDB" id="3996692at2759"/>
<protein>
    <submittedName>
        <fullName evidence="3">Uncharacterized protein</fullName>
    </submittedName>
</protein>
<comment type="caution">
    <text evidence="3">The sequence shown here is derived from an EMBL/GenBank/DDBJ whole genome shotgun (WGS) entry which is preliminary data.</text>
</comment>
<organism evidence="3 4">
    <name type="scientific">[Candida] railenensis</name>
    <dbReference type="NCBI Taxonomy" id="45579"/>
    <lineage>
        <taxon>Eukaryota</taxon>
        <taxon>Fungi</taxon>
        <taxon>Dikarya</taxon>
        <taxon>Ascomycota</taxon>
        <taxon>Saccharomycotina</taxon>
        <taxon>Pichiomycetes</taxon>
        <taxon>Debaryomycetaceae</taxon>
        <taxon>Kurtzmaniella</taxon>
    </lineage>
</organism>
<dbReference type="AlphaFoldDB" id="A0A9P0QN97"/>
<keyword evidence="1" id="KW-0175">Coiled coil</keyword>
<dbReference type="EMBL" id="CAKXYY010000006">
    <property type="protein sequence ID" value="CAH2352369.1"/>
    <property type="molecule type" value="Genomic_DNA"/>
</dbReference>
<accession>A0A9P0QN97</accession>
<dbReference type="Proteomes" id="UP000837801">
    <property type="component" value="Unassembled WGS sequence"/>
</dbReference>
<feature type="compositionally biased region" description="Polar residues" evidence="2">
    <location>
        <begin position="495"/>
        <end position="507"/>
    </location>
</feature>
<evidence type="ECO:0000313" key="4">
    <source>
        <dbReference type="Proteomes" id="UP000837801"/>
    </source>
</evidence>
<evidence type="ECO:0000256" key="2">
    <source>
        <dbReference type="SAM" id="MobiDB-lite"/>
    </source>
</evidence>
<sequence length="629" mass="71326">MLNADIFLKNSPFQITHGPSQQLDNTTPELLKFSLQEQHRNKLRELKDNHHDLPNLNLLHSQFLQDSFNNHLQKTLDDGIVSFDDSLSTSANTTSNSGNNANNMMVSSPDTSISSSYQNTTNNAANNVNGSSTSNTTPNSISSATFDNGVINKPNYLNLKVLIENSVFDTKNINKDSILSLTSLKQLKLKISENQELKDYLQSKFSVSQQFMTTMILNPEKYHDLDIDNKLLLKIIKSNDSLQKQLFEVVEELEKLNTKLNNHNLACLVLGYVEDIKITSISNQRYQYNNNRTDATSPMPSPLKGQHHSSALATPSSERFLMMVDTNKSFDTLFSHLASIAAKRNIALPSPPIEESIDARVEWATRCIDSILIEVMPEDYNNANHSIMNQSSSTIINRSTSNLSTPTADTSQFLNESSITSSPTKGSDKLLMEYKTALNDLRFSHQYLSKEYEYSKETSFKVIQDFRKKNALLEKENNKLKQRQMQRDELDDEQYNQNPNSSHYNNDSILHQQDLASKEREISRLRKELNSLKIDNIGVKPNSLGGFSPTQNLSTQSLVIGNDFSDDNSGENEEVISRPVSSSGMSNGILRKEFKKIVGNIQDQYEVELGEERMRRRKLEEQLQQYEHQ</sequence>
<proteinExistence type="predicted"/>
<keyword evidence="4" id="KW-1185">Reference proteome</keyword>
<reference evidence="3" key="1">
    <citation type="submission" date="2022-03" db="EMBL/GenBank/DDBJ databases">
        <authorList>
            <person name="Legras J.-L."/>
            <person name="Devillers H."/>
            <person name="Grondin C."/>
        </authorList>
    </citation>
    <scope>NUCLEOTIDE SEQUENCE</scope>
    <source>
        <strain evidence="3">CLIB 1423</strain>
    </source>
</reference>
<gene>
    <name evidence="3" type="ORF">CLIB1423_06S04852</name>
</gene>
<feature type="region of interest" description="Disordered" evidence="2">
    <location>
        <begin position="89"/>
        <end position="138"/>
    </location>
</feature>
<feature type="region of interest" description="Disordered" evidence="2">
    <location>
        <begin position="290"/>
        <end position="310"/>
    </location>
</feature>
<feature type="region of interest" description="Disordered" evidence="2">
    <location>
        <begin position="475"/>
        <end position="507"/>
    </location>
</feature>
<evidence type="ECO:0000313" key="3">
    <source>
        <dbReference type="EMBL" id="CAH2352369.1"/>
    </source>
</evidence>
<evidence type="ECO:0000256" key="1">
    <source>
        <dbReference type="SAM" id="Coils"/>
    </source>
</evidence>
<feature type="coiled-coil region" evidence="1">
    <location>
        <begin position="602"/>
        <end position="629"/>
    </location>
</feature>